<reference evidence="1" key="1">
    <citation type="submission" date="2014-09" db="EMBL/GenBank/DDBJ databases">
        <authorList>
            <person name="Magalhaes I.L.F."/>
            <person name="Oliveira U."/>
            <person name="Santos F.R."/>
            <person name="Vidigal T.H.D.A."/>
            <person name="Brescovit A.D."/>
            <person name="Santos A.J."/>
        </authorList>
    </citation>
    <scope>NUCLEOTIDE SEQUENCE</scope>
    <source>
        <tissue evidence="1">Shoot tissue taken approximately 20 cm above the soil surface</tissue>
    </source>
</reference>
<reference evidence="1" key="2">
    <citation type="journal article" date="2015" name="Data Brief">
        <title>Shoot transcriptome of the giant reed, Arundo donax.</title>
        <authorList>
            <person name="Barrero R.A."/>
            <person name="Guerrero F.D."/>
            <person name="Moolhuijzen P."/>
            <person name="Goolsby J.A."/>
            <person name="Tidwell J."/>
            <person name="Bellgard S.E."/>
            <person name="Bellgard M.I."/>
        </authorList>
    </citation>
    <scope>NUCLEOTIDE SEQUENCE</scope>
    <source>
        <tissue evidence="1">Shoot tissue taken approximately 20 cm above the soil surface</tissue>
    </source>
</reference>
<accession>A0A0A9DX43</accession>
<evidence type="ECO:0000313" key="1">
    <source>
        <dbReference type="EMBL" id="JAD90240.1"/>
    </source>
</evidence>
<sequence length="27" mass="3019">MLSLINPSDPRFNVYHHISSETTMASA</sequence>
<dbReference type="EMBL" id="GBRH01207655">
    <property type="protein sequence ID" value="JAD90240.1"/>
    <property type="molecule type" value="Transcribed_RNA"/>
</dbReference>
<name>A0A0A9DX43_ARUDO</name>
<organism evidence="1">
    <name type="scientific">Arundo donax</name>
    <name type="common">Giant reed</name>
    <name type="synonym">Donax arundinaceus</name>
    <dbReference type="NCBI Taxonomy" id="35708"/>
    <lineage>
        <taxon>Eukaryota</taxon>
        <taxon>Viridiplantae</taxon>
        <taxon>Streptophyta</taxon>
        <taxon>Embryophyta</taxon>
        <taxon>Tracheophyta</taxon>
        <taxon>Spermatophyta</taxon>
        <taxon>Magnoliopsida</taxon>
        <taxon>Liliopsida</taxon>
        <taxon>Poales</taxon>
        <taxon>Poaceae</taxon>
        <taxon>PACMAD clade</taxon>
        <taxon>Arundinoideae</taxon>
        <taxon>Arundineae</taxon>
        <taxon>Arundo</taxon>
    </lineage>
</organism>
<protein>
    <submittedName>
        <fullName evidence="1">Uncharacterized protein</fullName>
    </submittedName>
</protein>
<proteinExistence type="predicted"/>
<dbReference type="AlphaFoldDB" id="A0A0A9DX43"/>